<evidence type="ECO:0000313" key="12">
    <source>
        <dbReference type="EMBL" id="SER67123.1"/>
    </source>
</evidence>
<protein>
    <recommendedName>
        <fullName evidence="5">phosphodiesterase I</fullName>
        <ecNumber evidence="5">3.1.4.1</ecNumber>
    </recommendedName>
</protein>
<keyword evidence="10" id="KW-0464">Manganese</keyword>
<organism evidence="12 15">
    <name type="scientific">Halopseudomonas bauzanensis</name>
    <dbReference type="NCBI Taxonomy" id="653930"/>
    <lineage>
        <taxon>Bacteria</taxon>
        <taxon>Pseudomonadati</taxon>
        <taxon>Pseudomonadota</taxon>
        <taxon>Gammaproteobacteria</taxon>
        <taxon>Pseudomonadales</taxon>
        <taxon>Pseudomonadaceae</taxon>
        <taxon>Halopseudomonas</taxon>
    </lineage>
</organism>
<dbReference type="FunFam" id="3.40.1350.10:FF:000024">
    <property type="entry name" value="Fanconi-associated nuclease"/>
    <property type="match status" value="1"/>
</dbReference>
<evidence type="ECO:0000256" key="10">
    <source>
        <dbReference type="ARBA" id="ARBA00023211"/>
    </source>
</evidence>
<evidence type="ECO:0000256" key="5">
    <source>
        <dbReference type="ARBA" id="ARBA00012029"/>
    </source>
</evidence>
<keyword evidence="6" id="KW-0540">Nuclease</keyword>
<keyword evidence="7" id="KW-0479">Metal-binding</keyword>
<keyword evidence="8" id="KW-0378">Hydrolase</keyword>
<dbReference type="InterPro" id="IPR014883">
    <property type="entry name" value="VRR_NUC"/>
</dbReference>
<comment type="catalytic activity">
    <reaction evidence="1">
        <text>Hydrolytically removes 5'-nucleotides successively from the 3'-hydroxy termini of 3'-hydroxy-terminated oligonucleotides.</text>
        <dbReference type="EC" id="3.1.4.1"/>
    </reaction>
</comment>
<evidence type="ECO:0000256" key="9">
    <source>
        <dbReference type="ARBA" id="ARBA00022842"/>
    </source>
</evidence>
<dbReference type="InterPro" id="IPR049125">
    <property type="entry name" value="FAN1-like_WH"/>
</dbReference>
<dbReference type="Proteomes" id="UP000186904">
    <property type="component" value="Unassembled WGS sequence"/>
</dbReference>
<gene>
    <name evidence="13" type="ORF">SAMN04487855_0366</name>
    <name evidence="12" type="ORF">SAMN05216589_1261</name>
</gene>
<dbReference type="InterPro" id="IPR011856">
    <property type="entry name" value="tRNA_endonuc-like_dom_sf"/>
</dbReference>
<dbReference type="GO" id="GO:0036297">
    <property type="term" value="P:interstrand cross-link repair"/>
    <property type="evidence" value="ECO:0007669"/>
    <property type="project" value="InterPro"/>
</dbReference>
<dbReference type="Pfam" id="PF18081">
    <property type="entry name" value="FANC_SAP"/>
    <property type="match status" value="1"/>
</dbReference>
<proteinExistence type="inferred from homology"/>
<name>A0A1H9R591_9GAMM</name>
<evidence type="ECO:0000256" key="6">
    <source>
        <dbReference type="ARBA" id="ARBA00022722"/>
    </source>
</evidence>
<evidence type="ECO:0000256" key="2">
    <source>
        <dbReference type="ARBA" id="ARBA00001936"/>
    </source>
</evidence>
<dbReference type="STRING" id="653930.SAMN05216589_1261"/>
<comment type="cofactor">
    <cofactor evidence="3">
        <name>Mg(2+)</name>
        <dbReference type="ChEBI" id="CHEBI:18420"/>
    </cofactor>
</comment>
<comment type="cofactor">
    <cofactor evidence="2">
        <name>Mn(2+)</name>
        <dbReference type="ChEBI" id="CHEBI:29035"/>
    </cofactor>
</comment>
<evidence type="ECO:0000256" key="7">
    <source>
        <dbReference type="ARBA" id="ARBA00022723"/>
    </source>
</evidence>
<keyword evidence="14" id="KW-1185">Reference proteome</keyword>
<evidence type="ECO:0000313" key="14">
    <source>
        <dbReference type="Proteomes" id="UP000186599"/>
    </source>
</evidence>
<dbReference type="EMBL" id="FOGN01000001">
    <property type="protein sequence ID" value="SER67123.1"/>
    <property type="molecule type" value="Genomic_DNA"/>
</dbReference>
<dbReference type="Pfam" id="PF21315">
    <property type="entry name" value="FAN1_HTH"/>
    <property type="match status" value="1"/>
</dbReference>
<reference evidence="14 15" key="1">
    <citation type="submission" date="2016-10" db="EMBL/GenBank/DDBJ databases">
        <authorList>
            <person name="de Groot N.N."/>
        </authorList>
    </citation>
    <scope>NUCLEOTIDE SEQUENCE [LARGE SCALE GENOMIC DNA]</scope>
    <source>
        <strain evidence="13 14">CGMCC 1.9095</strain>
        <strain evidence="12 15">DSM 22558</strain>
    </source>
</reference>
<dbReference type="Proteomes" id="UP000186599">
    <property type="component" value="Unassembled WGS sequence"/>
</dbReference>
<dbReference type="InterPro" id="IPR033315">
    <property type="entry name" value="Fan1-like"/>
</dbReference>
<dbReference type="GO" id="GO:0046872">
    <property type="term" value="F:metal ion binding"/>
    <property type="evidence" value="ECO:0007669"/>
    <property type="project" value="UniProtKB-KW"/>
</dbReference>
<keyword evidence="9" id="KW-0460">Magnesium</keyword>
<comment type="similarity">
    <text evidence="4">Belongs to the FAN1 family.</text>
</comment>
<feature type="domain" description="VRR-NUC" evidence="11">
    <location>
        <begin position="437"/>
        <end position="551"/>
    </location>
</feature>
<evidence type="ECO:0000256" key="4">
    <source>
        <dbReference type="ARBA" id="ARBA00005533"/>
    </source>
</evidence>
<dbReference type="PANTHER" id="PTHR15749:SF4">
    <property type="entry name" value="FANCONI-ASSOCIATED NUCLEASE 1"/>
    <property type="match status" value="1"/>
</dbReference>
<dbReference type="OrthoDB" id="9803913at2"/>
<dbReference type="RefSeq" id="WP_074778415.1">
    <property type="nucleotide sequence ID" value="NZ_FOGN01000001.1"/>
</dbReference>
<evidence type="ECO:0000259" key="11">
    <source>
        <dbReference type="SMART" id="SM00990"/>
    </source>
</evidence>
<dbReference type="Gene3D" id="3.40.1350.10">
    <property type="match status" value="1"/>
</dbReference>
<dbReference type="SMART" id="SM00990">
    <property type="entry name" value="VRR_NUC"/>
    <property type="match status" value="1"/>
</dbReference>
<evidence type="ECO:0000256" key="3">
    <source>
        <dbReference type="ARBA" id="ARBA00001946"/>
    </source>
</evidence>
<accession>A0A1H9R591</accession>
<dbReference type="AlphaFoldDB" id="A0A1H9R591"/>
<dbReference type="Pfam" id="PF08774">
    <property type="entry name" value="VRR_NUC"/>
    <property type="match status" value="1"/>
</dbReference>
<evidence type="ECO:0000256" key="8">
    <source>
        <dbReference type="ARBA" id="ARBA00022801"/>
    </source>
</evidence>
<dbReference type="EMBL" id="FOUA01000001">
    <property type="protein sequence ID" value="SFL61293.1"/>
    <property type="molecule type" value="Genomic_DNA"/>
</dbReference>
<dbReference type="InterPro" id="IPR040603">
    <property type="entry name" value="FAN1_SAP_bact"/>
</dbReference>
<dbReference type="EC" id="3.1.4.1" evidence="5"/>
<sequence>MPNQPTAQTIPDQPPPFYYLHNFQQAMIWVRQRYADLLDDEEQRFLSCFDALPKASQALLVRLIMRKGPHFRRSRLNYPEIGDLDIAAAPLLELGWLNDQHPLDAAELGALLRKDEVAALLPPAAELRTLRKPQLVERLQASEPEARCFHQWYPGHAERLLTLQVGELCERLRLMFFGNLSQGWEEFVLAELGIFRYESVNITPESRGFSCRQDIELYRHLHHCRSQLEAGLPCAEVLTLLGEPQCDNPWLRSRHARLLFALARQLEREANLPQALMLYERSGWTGARQRQIRILEKLQQYQGAWELVQAAITAPENEAELQLALRAQRRLARKLAQPPHPVIIDSDTLRIDLTLPGPHSLGVETAVREHLHADQAPVHYVENSLITGLFGLLCWDAIFAPLPGAFFHPFQSAPADLHSPDFHQRRHELFAASLAHLDSGTWQHRIRHTWHAKQGIQSPFVHWPVLTETLLDQALHCLPPAHLRTWFQRMLQDIRANRAGMPDLIQFWPEQRRYRMIEVKGPGDRLQDNQRRWLEFCNRHGMPVAVCHVQWAKP</sequence>
<dbReference type="GO" id="GO:0004528">
    <property type="term" value="F:phosphodiesterase I activity"/>
    <property type="evidence" value="ECO:0007669"/>
    <property type="project" value="UniProtKB-EC"/>
</dbReference>
<dbReference type="GO" id="GO:0003676">
    <property type="term" value="F:nucleic acid binding"/>
    <property type="evidence" value="ECO:0007669"/>
    <property type="project" value="InterPro"/>
</dbReference>
<dbReference type="PANTHER" id="PTHR15749">
    <property type="entry name" value="FANCONI-ASSOCIATED NUCLEASE 1"/>
    <property type="match status" value="1"/>
</dbReference>
<evidence type="ECO:0000313" key="13">
    <source>
        <dbReference type="EMBL" id="SFL61293.1"/>
    </source>
</evidence>
<evidence type="ECO:0000256" key="1">
    <source>
        <dbReference type="ARBA" id="ARBA00000983"/>
    </source>
</evidence>
<evidence type="ECO:0000313" key="15">
    <source>
        <dbReference type="Proteomes" id="UP000186904"/>
    </source>
</evidence>